<accession>A0A016VT49</accession>
<dbReference type="OrthoDB" id="5848222at2759"/>
<protein>
    <recommendedName>
        <fullName evidence="3">Reverse transcriptase domain-containing protein</fullName>
    </recommendedName>
</protein>
<dbReference type="EMBL" id="JARK01001341">
    <property type="protein sequence ID" value="EYC29938.1"/>
    <property type="molecule type" value="Genomic_DNA"/>
</dbReference>
<name>A0A016VT49_9BILA</name>
<proteinExistence type="predicted"/>
<sequence>MEHRISVMDMRMLWCMGGTTQLDRICNQNMRVRVGVAAIANKLREARVRWFGHVLRAKGDKICKIGFDLEVPEKGPKGRPKKR</sequence>
<dbReference type="Proteomes" id="UP000024635">
    <property type="component" value="Unassembled WGS sequence"/>
</dbReference>
<dbReference type="AlphaFoldDB" id="A0A016VT49"/>
<evidence type="ECO:0000313" key="1">
    <source>
        <dbReference type="EMBL" id="EYC29938.1"/>
    </source>
</evidence>
<gene>
    <name evidence="1" type="primary">Acey_s0005.g2347</name>
    <name evidence="1" type="ORF">Y032_0005g2347</name>
</gene>
<comment type="caution">
    <text evidence="1">The sequence shown here is derived from an EMBL/GenBank/DDBJ whole genome shotgun (WGS) entry which is preliminary data.</text>
</comment>
<evidence type="ECO:0000313" key="2">
    <source>
        <dbReference type="Proteomes" id="UP000024635"/>
    </source>
</evidence>
<reference evidence="2" key="1">
    <citation type="journal article" date="2015" name="Nat. Genet.">
        <title>The genome and transcriptome of the zoonotic hookworm Ancylostoma ceylanicum identify infection-specific gene families.</title>
        <authorList>
            <person name="Schwarz E.M."/>
            <person name="Hu Y."/>
            <person name="Antoshechkin I."/>
            <person name="Miller M.M."/>
            <person name="Sternberg P.W."/>
            <person name="Aroian R.V."/>
        </authorList>
    </citation>
    <scope>NUCLEOTIDE SEQUENCE</scope>
    <source>
        <strain evidence="2">HY135</strain>
    </source>
</reference>
<keyword evidence="2" id="KW-1185">Reference proteome</keyword>
<organism evidence="1 2">
    <name type="scientific">Ancylostoma ceylanicum</name>
    <dbReference type="NCBI Taxonomy" id="53326"/>
    <lineage>
        <taxon>Eukaryota</taxon>
        <taxon>Metazoa</taxon>
        <taxon>Ecdysozoa</taxon>
        <taxon>Nematoda</taxon>
        <taxon>Chromadorea</taxon>
        <taxon>Rhabditida</taxon>
        <taxon>Rhabditina</taxon>
        <taxon>Rhabditomorpha</taxon>
        <taxon>Strongyloidea</taxon>
        <taxon>Ancylostomatidae</taxon>
        <taxon>Ancylostomatinae</taxon>
        <taxon>Ancylostoma</taxon>
    </lineage>
</organism>
<evidence type="ECO:0008006" key="3">
    <source>
        <dbReference type="Google" id="ProtNLM"/>
    </source>
</evidence>